<feature type="transmembrane region" description="Helical" evidence="1">
    <location>
        <begin position="6"/>
        <end position="26"/>
    </location>
</feature>
<proteinExistence type="predicted"/>
<feature type="transmembrane region" description="Helical" evidence="1">
    <location>
        <begin position="78"/>
        <end position="96"/>
    </location>
</feature>
<evidence type="ECO:0000256" key="1">
    <source>
        <dbReference type="SAM" id="Phobius"/>
    </source>
</evidence>
<evidence type="ECO:0000313" key="3">
    <source>
        <dbReference type="Proteomes" id="UP001451606"/>
    </source>
</evidence>
<evidence type="ECO:0008006" key="4">
    <source>
        <dbReference type="Google" id="ProtNLM"/>
    </source>
</evidence>
<protein>
    <recommendedName>
        <fullName evidence="4">Fatty acid hydroxylase</fullName>
    </recommendedName>
</protein>
<dbReference type="KEGG" id="omr:OXIME_000370"/>
<accession>A0AAX4NGC5</accession>
<keyword evidence="1" id="KW-1133">Transmembrane helix</keyword>
<keyword evidence="1" id="KW-0812">Transmembrane</keyword>
<name>A0AAX4NGC5_9ARCH</name>
<organism evidence="2 3">
    <name type="scientific">Oxyplasma meridianum</name>
    <dbReference type="NCBI Taxonomy" id="3073602"/>
    <lineage>
        <taxon>Archaea</taxon>
        <taxon>Methanobacteriati</taxon>
        <taxon>Thermoplasmatota</taxon>
        <taxon>Thermoplasmata</taxon>
        <taxon>Thermoplasmatales</taxon>
        <taxon>Thermoplasmataceae</taxon>
        <taxon>Oxyplasma</taxon>
    </lineage>
</organism>
<gene>
    <name evidence="2" type="ORF">OXIME_000370</name>
</gene>
<keyword evidence="1" id="KW-0472">Membrane</keyword>
<dbReference type="EMBL" id="CP133772">
    <property type="protein sequence ID" value="WYX99826.1"/>
    <property type="molecule type" value="Genomic_DNA"/>
</dbReference>
<dbReference type="GeneID" id="95967095"/>
<feature type="transmembrane region" description="Helical" evidence="1">
    <location>
        <begin position="55"/>
        <end position="72"/>
    </location>
</feature>
<dbReference type="AlphaFoldDB" id="A0AAX4NGC5"/>
<reference evidence="2 3" key="1">
    <citation type="submission" date="2023-09" db="EMBL/GenBank/DDBJ databases">
        <authorList>
            <person name="Golyshina O.V."/>
            <person name="Lunev E.A."/>
            <person name="Bargiela R."/>
            <person name="Gaines M.C."/>
            <person name="Daum B."/>
            <person name="Bale N.J."/>
            <person name="Koenen M."/>
            <person name="Sinninghe Damst J.S."/>
            <person name="Yakimov M."/>
            <person name="Golyshin P.N."/>
        </authorList>
    </citation>
    <scope>NUCLEOTIDE SEQUENCE [LARGE SCALE GENOMIC DNA]</scope>
    <source>
        <strain evidence="2 3">M1</strain>
    </source>
</reference>
<dbReference type="RefSeq" id="WP_393971787.1">
    <property type="nucleotide sequence ID" value="NZ_CP133772.1"/>
</dbReference>
<evidence type="ECO:0000313" key="2">
    <source>
        <dbReference type="EMBL" id="WYX99826.1"/>
    </source>
</evidence>
<keyword evidence="3" id="KW-1185">Reference proteome</keyword>
<sequence length="158" mass="18313">MYFNIILDTIVFFIAFFGMEGAARLMHKYVMHGFLWSIHKDHHIDMGHKFQRNNLFGLFFASISVAFFVTWAKTGNTVFASAGLGMAMYGLANLVVHDMIMHNSYLHLRDRKHSKYVTNLIAVHNMHHQNDGKNKGVNWGFLFYIPRIDVPPTLPKKR</sequence>
<dbReference type="Proteomes" id="UP001451606">
    <property type="component" value="Chromosome"/>
</dbReference>